<feature type="signal peptide" evidence="1">
    <location>
        <begin position="1"/>
        <end position="18"/>
    </location>
</feature>
<proteinExistence type="predicted"/>
<dbReference type="RefSeq" id="XP_001272090.1">
    <property type="nucleotide sequence ID" value="XM_001272089.1"/>
</dbReference>
<evidence type="ECO:0000313" key="3">
    <source>
        <dbReference type="Proteomes" id="UP000006701"/>
    </source>
</evidence>
<dbReference type="AlphaFoldDB" id="A1CIF9"/>
<dbReference type="VEuPathDB" id="FungiDB:ACLA_051360"/>
<evidence type="ECO:0008006" key="4">
    <source>
        <dbReference type="Google" id="ProtNLM"/>
    </source>
</evidence>
<accession>A1CIF9</accession>
<reference evidence="2 3" key="1">
    <citation type="journal article" date="2008" name="PLoS Genet.">
        <title>Genomic islands in the pathogenic filamentous fungus Aspergillus fumigatus.</title>
        <authorList>
            <person name="Fedorova N.D."/>
            <person name="Khaldi N."/>
            <person name="Joardar V.S."/>
            <person name="Maiti R."/>
            <person name="Amedeo P."/>
            <person name="Anderson M.J."/>
            <person name="Crabtree J."/>
            <person name="Silva J.C."/>
            <person name="Badger J.H."/>
            <person name="Albarraq A."/>
            <person name="Angiuoli S."/>
            <person name="Bussey H."/>
            <person name="Bowyer P."/>
            <person name="Cotty P.J."/>
            <person name="Dyer P.S."/>
            <person name="Egan A."/>
            <person name="Galens K."/>
            <person name="Fraser-Liggett C.M."/>
            <person name="Haas B.J."/>
            <person name="Inman J.M."/>
            <person name="Kent R."/>
            <person name="Lemieux S."/>
            <person name="Malavazi I."/>
            <person name="Orvis J."/>
            <person name="Roemer T."/>
            <person name="Ronning C.M."/>
            <person name="Sundaram J.P."/>
            <person name="Sutton G."/>
            <person name="Turner G."/>
            <person name="Venter J.C."/>
            <person name="White O.R."/>
            <person name="Whitty B.R."/>
            <person name="Youngman P."/>
            <person name="Wolfe K.H."/>
            <person name="Goldman G.H."/>
            <person name="Wortman J.R."/>
            <person name="Jiang B."/>
            <person name="Denning D.W."/>
            <person name="Nierman W.C."/>
        </authorList>
    </citation>
    <scope>NUCLEOTIDE SEQUENCE [LARGE SCALE GENOMIC DNA]</scope>
    <source>
        <strain evidence="3">ATCC 1007 / CBS 513.65 / DSM 816 / NCTC 3887 / NRRL 1</strain>
    </source>
</reference>
<keyword evidence="3" id="KW-1185">Reference proteome</keyword>
<evidence type="ECO:0000313" key="2">
    <source>
        <dbReference type="EMBL" id="EAW10664.1"/>
    </source>
</evidence>
<sequence length="248" mass="25302">MRAPWWIAATFFASTVLSIETLPFSPPQAAESSRRAYDVLQILKRADNNCPFGYDPCTDLGHSEVCCRSGTRCSKDAANNIACCPTGASCTGSLTGPASTDTSFRFPVTATATPTKTATDGAITGSTITGAWPFIFVPTTFPNPGVCSSYWSLCQSEYSQCTAHLGGQYGVTVAGGGAGVTVQGGGPTAAVSVCSSLSQAACHGLNLGYCSAYVTGGGGQNNAAMPGRTSSLQDLVLGMVVGVAGMFI</sequence>
<evidence type="ECO:0000256" key="1">
    <source>
        <dbReference type="SAM" id="SignalP"/>
    </source>
</evidence>
<dbReference type="OrthoDB" id="5410926at2759"/>
<dbReference type="KEGG" id="act:ACLA_051360"/>
<name>A1CIF9_ASPCL</name>
<feature type="chain" id="PRO_5002633609" description="GPI anchored protein" evidence="1">
    <location>
        <begin position="19"/>
        <end position="248"/>
    </location>
</feature>
<dbReference type="EMBL" id="DS027054">
    <property type="protein sequence ID" value="EAW10664.1"/>
    <property type="molecule type" value="Genomic_DNA"/>
</dbReference>
<dbReference type="PANTHER" id="PTHR39599:SF1">
    <property type="entry name" value="GPI-ANCHORED PROTEIN (EUROFUNG)"/>
    <property type="match status" value="1"/>
</dbReference>
<dbReference type="Proteomes" id="UP000006701">
    <property type="component" value="Unassembled WGS sequence"/>
</dbReference>
<protein>
    <recommendedName>
        <fullName evidence="4">GPI anchored protein</fullName>
    </recommendedName>
</protein>
<dbReference type="OMA" id="SICSRDA"/>
<dbReference type="GeneID" id="4703807"/>
<keyword evidence="1" id="KW-0732">Signal</keyword>
<dbReference type="PANTHER" id="PTHR39599">
    <property type="entry name" value="GPI-ANCHORED PROTEIN (EUROFUNG)-RELATED-RELATED"/>
    <property type="match status" value="1"/>
</dbReference>
<dbReference type="eggNOG" id="ENOG502SQGD">
    <property type="taxonomic scope" value="Eukaryota"/>
</dbReference>
<organism evidence="2 3">
    <name type="scientific">Aspergillus clavatus (strain ATCC 1007 / CBS 513.65 / DSM 816 / NCTC 3887 / NRRL 1 / QM 1276 / 107)</name>
    <dbReference type="NCBI Taxonomy" id="344612"/>
    <lineage>
        <taxon>Eukaryota</taxon>
        <taxon>Fungi</taxon>
        <taxon>Dikarya</taxon>
        <taxon>Ascomycota</taxon>
        <taxon>Pezizomycotina</taxon>
        <taxon>Eurotiomycetes</taxon>
        <taxon>Eurotiomycetidae</taxon>
        <taxon>Eurotiales</taxon>
        <taxon>Aspergillaceae</taxon>
        <taxon>Aspergillus</taxon>
        <taxon>Aspergillus subgen. Fumigati</taxon>
    </lineage>
</organism>
<gene>
    <name evidence="2" type="ORF">ACLA_051360</name>
</gene>
<dbReference type="HOGENOM" id="CLU_068709_2_0_1"/>